<comment type="subcellular location">
    <subcellularLocation>
        <location evidence="1">Membrane</location>
        <topology evidence="1">Multi-pass membrane protein</topology>
    </subcellularLocation>
</comment>
<name>A0A1V6QLS4_9EURO</name>
<evidence type="ECO:0000313" key="11">
    <source>
        <dbReference type="Proteomes" id="UP000191672"/>
    </source>
</evidence>
<accession>A0A1V6QLS4</accession>
<evidence type="ECO:0000256" key="5">
    <source>
        <dbReference type="ARBA" id="ARBA00022856"/>
    </source>
</evidence>
<proteinExistence type="inferred from homology"/>
<keyword evidence="4 9" id="KW-0812">Transmembrane</keyword>
<keyword evidence="11" id="KW-1185">Reference proteome</keyword>
<reference evidence="11" key="1">
    <citation type="journal article" date="2017" name="Nat. Microbiol.">
        <title>Global analysis of biosynthetic gene clusters reveals vast potential of secondary metabolite production in Penicillium species.</title>
        <authorList>
            <person name="Nielsen J.C."/>
            <person name="Grijseels S."/>
            <person name="Prigent S."/>
            <person name="Ji B."/>
            <person name="Dainat J."/>
            <person name="Nielsen K.F."/>
            <person name="Frisvad J.C."/>
            <person name="Workman M."/>
            <person name="Nielsen J."/>
        </authorList>
    </citation>
    <scope>NUCLEOTIDE SEQUENCE [LARGE SCALE GENOMIC DNA]</scope>
    <source>
        <strain evidence="11">IBT 31811</strain>
    </source>
</reference>
<dbReference type="InterPro" id="IPR004648">
    <property type="entry name" value="Oligpept_transpt"/>
</dbReference>
<keyword evidence="6" id="KW-0653">Protein transport</keyword>
<organism evidence="10 11">
    <name type="scientific">Penicillium antarcticum</name>
    <dbReference type="NCBI Taxonomy" id="416450"/>
    <lineage>
        <taxon>Eukaryota</taxon>
        <taxon>Fungi</taxon>
        <taxon>Dikarya</taxon>
        <taxon>Ascomycota</taxon>
        <taxon>Pezizomycotina</taxon>
        <taxon>Eurotiomycetes</taxon>
        <taxon>Eurotiomycetidae</taxon>
        <taxon>Eurotiales</taxon>
        <taxon>Aspergillaceae</taxon>
        <taxon>Penicillium</taxon>
    </lineage>
</organism>
<dbReference type="Proteomes" id="UP000191672">
    <property type="component" value="Unassembled WGS sequence"/>
</dbReference>
<evidence type="ECO:0000256" key="9">
    <source>
        <dbReference type="SAM" id="Phobius"/>
    </source>
</evidence>
<evidence type="ECO:0000313" key="10">
    <source>
        <dbReference type="EMBL" id="OQD89902.1"/>
    </source>
</evidence>
<dbReference type="GO" id="GO:0015031">
    <property type="term" value="P:protein transport"/>
    <property type="evidence" value="ECO:0007669"/>
    <property type="project" value="UniProtKB-KW"/>
</dbReference>
<dbReference type="InterPro" id="IPR004813">
    <property type="entry name" value="OPT"/>
</dbReference>
<evidence type="ECO:0000256" key="8">
    <source>
        <dbReference type="ARBA" id="ARBA00023136"/>
    </source>
</evidence>
<evidence type="ECO:0000256" key="2">
    <source>
        <dbReference type="ARBA" id="ARBA00008807"/>
    </source>
</evidence>
<evidence type="ECO:0000256" key="7">
    <source>
        <dbReference type="ARBA" id="ARBA00022989"/>
    </source>
</evidence>
<keyword evidence="8 9" id="KW-0472">Membrane</keyword>
<dbReference type="GO" id="GO:0016020">
    <property type="term" value="C:membrane"/>
    <property type="evidence" value="ECO:0007669"/>
    <property type="project" value="UniProtKB-SubCell"/>
</dbReference>
<feature type="transmembrane region" description="Helical" evidence="9">
    <location>
        <begin position="118"/>
        <end position="138"/>
    </location>
</feature>
<keyword evidence="3" id="KW-0813">Transport</keyword>
<gene>
    <name evidence="10" type="ORF">PENANT_c002G08843</name>
</gene>
<evidence type="ECO:0000256" key="4">
    <source>
        <dbReference type="ARBA" id="ARBA00022692"/>
    </source>
</evidence>
<keyword evidence="5" id="KW-0571">Peptide transport</keyword>
<dbReference type="PANTHER" id="PTHR22601">
    <property type="entry name" value="ISP4 LIKE PROTEIN"/>
    <property type="match status" value="1"/>
</dbReference>
<comment type="caution">
    <text evidence="10">The sequence shown here is derived from an EMBL/GenBank/DDBJ whole genome shotgun (WGS) entry which is preliminary data.</text>
</comment>
<dbReference type="GO" id="GO:0035673">
    <property type="term" value="F:oligopeptide transmembrane transporter activity"/>
    <property type="evidence" value="ECO:0007669"/>
    <property type="project" value="InterPro"/>
</dbReference>
<evidence type="ECO:0000256" key="3">
    <source>
        <dbReference type="ARBA" id="ARBA00022448"/>
    </source>
</evidence>
<feature type="transmembrane region" description="Helical" evidence="9">
    <location>
        <begin position="94"/>
        <end position="112"/>
    </location>
</feature>
<dbReference type="EMBL" id="MDYN01000002">
    <property type="protein sequence ID" value="OQD89902.1"/>
    <property type="molecule type" value="Genomic_DNA"/>
</dbReference>
<keyword evidence="7 9" id="KW-1133">Transmembrane helix</keyword>
<evidence type="ECO:0000256" key="1">
    <source>
        <dbReference type="ARBA" id="ARBA00004141"/>
    </source>
</evidence>
<protein>
    <submittedName>
        <fullName evidence="10">Uncharacterized protein</fullName>
    </submittedName>
</protein>
<sequence>MSSETSIVERVEVPESEISNEGPIQHLHKIEHTHQWDPNLPQEKLDTTHIVLETNDKEKAVEIEKNSAQDSQYDSVRAAVRNTDGGEVANTVRAWVLGMIFVTVGSGLNMFLSMRSPAISFPVIVVQLIVYPIGCFWARMMPTKVFNTFGLRWTLNTGPFTIKEHAVITIMSNVSISYAYSTDALLALQAKRKYTPAYYVSPRTDV</sequence>
<evidence type="ECO:0000256" key="6">
    <source>
        <dbReference type="ARBA" id="ARBA00022927"/>
    </source>
</evidence>
<dbReference type="Pfam" id="PF03169">
    <property type="entry name" value="OPT"/>
    <property type="match status" value="1"/>
</dbReference>
<comment type="similarity">
    <text evidence="2">Belongs to the oligopeptide OPT transporter family.</text>
</comment>
<dbReference type="AlphaFoldDB" id="A0A1V6QLS4"/>